<evidence type="ECO:0000313" key="10">
    <source>
        <dbReference type="Proteomes" id="UP000058305"/>
    </source>
</evidence>
<proteinExistence type="inferred from homology"/>
<feature type="transmembrane region" description="Helical" evidence="7">
    <location>
        <begin position="76"/>
        <end position="94"/>
    </location>
</feature>
<reference evidence="9 10" key="1">
    <citation type="journal article" date="2016" name="J. Biotechnol.">
        <title>First complete genome sequence of a species in the genus Microterricola, an extremophilic cold active enzyme producing bacterial strain ERGS5:02 isolated from Sikkim Himalaya.</title>
        <authorList>
            <person name="Himanshu"/>
            <person name="Swarnkar M.K."/>
            <person name="Singh D."/>
            <person name="Kumar R."/>
        </authorList>
    </citation>
    <scope>NUCLEOTIDE SEQUENCE [LARGE SCALE GENOMIC DNA]</scope>
    <source>
        <strain evidence="9 10">ERGS5:02</strain>
    </source>
</reference>
<dbReference type="KEGG" id="mvd:AWU67_16440"/>
<organism evidence="9 10">
    <name type="scientific">Microterricola viridarii</name>
    <dbReference type="NCBI Taxonomy" id="412690"/>
    <lineage>
        <taxon>Bacteria</taxon>
        <taxon>Bacillati</taxon>
        <taxon>Actinomycetota</taxon>
        <taxon>Actinomycetes</taxon>
        <taxon>Micrococcales</taxon>
        <taxon>Microbacteriaceae</taxon>
        <taxon>Microterricola</taxon>
    </lineage>
</organism>
<keyword evidence="3" id="KW-1003">Cell membrane</keyword>
<feature type="transmembrane region" description="Helical" evidence="7">
    <location>
        <begin position="106"/>
        <end position="135"/>
    </location>
</feature>
<evidence type="ECO:0000259" key="8">
    <source>
        <dbReference type="Pfam" id="PF02308"/>
    </source>
</evidence>
<dbReference type="PANTHER" id="PTHR33778:SF1">
    <property type="entry name" value="MAGNESIUM TRANSPORTER YHID-RELATED"/>
    <property type="match status" value="1"/>
</dbReference>
<keyword evidence="4 7" id="KW-0812">Transmembrane</keyword>
<dbReference type="GO" id="GO:0005886">
    <property type="term" value="C:plasma membrane"/>
    <property type="evidence" value="ECO:0007669"/>
    <property type="project" value="UniProtKB-SubCell"/>
</dbReference>
<name>A0A0Y0NFT3_9MICO</name>
<comment type="subcellular location">
    <subcellularLocation>
        <location evidence="1">Cell membrane</location>
        <topology evidence="1">Multi-pass membrane protein</topology>
    </subcellularLocation>
</comment>
<evidence type="ECO:0000256" key="3">
    <source>
        <dbReference type="ARBA" id="ARBA00022475"/>
    </source>
</evidence>
<dbReference type="EMBL" id="CP014145">
    <property type="protein sequence ID" value="AMB60181.1"/>
    <property type="molecule type" value="Genomic_DNA"/>
</dbReference>
<dbReference type="OrthoDB" id="9811198at2"/>
<keyword evidence="5 7" id="KW-1133">Transmembrane helix</keyword>
<evidence type="ECO:0000256" key="2">
    <source>
        <dbReference type="ARBA" id="ARBA00009298"/>
    </source>
</evidence>
<accession>A0A0Y0NFT3</accession>
<reference evidence="10" key="2">
    <citation type="submission" date="2016-01" db="EMBL/GenBank/DDBJ databases">
        <title>First complete genome sequence of a species in the genus Microterricola, an extremophilic cold active enzyme producing strain ERGS5:02 isolated from Sikkim Himalaya.</title>
        <authorList>
            <person name="Kumar R."/>
            <person name="Singh D."/>
            <person name="Swarnkar M.K."/>
        </authorList>
    </citation>
    <scope>NUCLEOTIDE SEQUENCE [LARGE SCALE GENOMIC DNA]</scope>
    <source>
        <strain evidence="10">ERGS5:02</strain>
    </source>
</reference>
<keyword evidence="10" id="KW-1185">Reference proteome</keyword>
<gene>
    <name evidence="9" type="ORF">AWU67_16440</name>
</gene>
<dbReference type="Pfam" id="PF02308">
    <property type="entry name" value="MgtC"/>
    <property type="match status" value="1"/>
</dbReference>
<comment type="similarity">
    <text evidence="2">Belongs to the MgtC/SapB family.</text>
</comment>
<evidence type="ECO:0000256" key="6">
    <source>
        <dbReference type="ARBA" id="ARBA00023136"/>
    </source>
</evidence>
<feature type="transmembrane region" description="Helical" evidence="7">
    <location>
        <begin position="14"/>
        <end position="33"/>
    </location>
</feature>
<feature type="transmembrane region" description="Helical" evidence="7">
    <location>
        <begin position="45"/>
        <end position="64"/>
    </location>
</feature>
<dbReference type="InterPro" id="IPR003416">
    <property type="entry name" value="MgtC/SapB/SrpB/YhiD_fam"/>
</dbReference>
<dbReference type="Proteomes" id="UP000058305">
    <property type="component" value="Chromosome"/>
</dbReference>
<dbReference type="AlphaFoldDB" id="A0A0Y0NFT3"/>
<evidence type="ECO:0000256" key="4">
    <source>
        <dbReference type="ARBA" id="ARBA00022692"/>
    </source>
</evidence>
<evidence type="ECO:0000256" key="5">
    <source>
        <dbReference type="ARBA" id="ARBA00022989"/>
    </source>
</evidence>
<sequence length="235" mass="24751">MTIDWFTGTLATELVLLGMAFVLSAVIGLERLWHRKSTGLRTHTLVGVGSALFTLVSAYGFSQVTDPNVVVDPSRIAAQVVSGIGFLGAGVIFVRQNVVNGLTTAASIWMTAAVGMACGAGMPVLATAATVMHLFTTTLLSRFGRRLRPVPEDTVVVQYKGGREVLSEVLAAATSRGLRTSLTSTKTVETPSGAERIEAVLTFDSAGRRAQQQLLQDLSGIRGVVSVALADEDSD</sequence>
<keyword evidence="6 7" id="KW-0472">Membrane</keyword>
<dbReference type="InterPro" id="IPR049177">
    <property type="entry name" value="MgtC_SapB_SrpB_YhiD_N"/>
</dbReference>
<protein>
    <recommendedName>
        <fullName evidence="8">MgtC/SapB/SrpB/YhiD N-terminal domain-containing protein</fullName>
    </recommendedName>
</protein>
<dbReference type="PANTHER" id="PTHR33778">
    <property type="entry name" value="PROTEIN MGTC"/>
    <property type="match status" value="1"/>
</dbReference>
<evidence type="ECO:0000256" key="7">
    <source>
        <dbReference type="SAM" id="Phobius"/>
    </source>
</evidence>
<dbReference type="RefSeq" id="WP_067231592.1">
    <property type="nucleotide sequence ID" value="NZ_CP014145.1"/>
</dbReference>
<feature type="domain" description="MgtC/SapB/SrpB/YhiD N-terminal" evidence="8">
    <location>
        <begin position="17"/>
        <end position="144"/>
    </location>
</feature>
<evidence type="ECO:0000256" key="1">
    <source>
        <dbReference type="ARBA" id="ARBA00004651"/>
    </source>
</evidence>
<evidence type="ECO:0000313" key="9">
    <source>
        <dbReference type="EMBL" id="AMB60181.1"/>
    </source>
</evidence>
<dbReference type="PRINTS" id="PR01837">
    <property type="entry name" value="MGTCSAPBPROT"/>
</dbReference>